<evidence type="ECO:0000313" key="2">
    <source>
        <dbReference type="EMBL" id="SNS65881.1"/>
    </source>
</evidence>
<dbReference type="Gene3D" id="3.20.20.370">
    <property type="entry name" value="Glycoside hydrolase/deacetylase"/>
    <property type="match status" value="1"/>
</dbReference>
<sequence length="457" mass="52452">MFTLTFPEGCRQERRWISSVLFHEFLGIDHQVQFDHHASVRISAENKVLELPDVFFRMASVEWLSPKTLPSQPVKWWFLPATSNLDPKLISPFVPIIFGQPGFHANVGSASLGIDVFGSAFYMLSRYEEAVSKERDIHDRFPAKASLAFQEGFLDRPVIDEYVEILWSAMSHLWPQLKRRPKQYKMIVSCDVDYPLHPSAKSFNRMVRSTVGKVVHDRHPMAMLGPFKNYLSHRFGDWHRDPYYLAVDWIMDINEKAGNAVVFNFLPEITDPLFDDTCEITSGAVAAMMKRIDDRRHEIGLHPGYRSYQSVGTTLSGLSRLREALDKAHVKQNINGGRNHYLRWSTITPAVWNATGLRYDSTLGFADHTGFRCGTCMEFTMFDLHSRQPLEVKQQPLICMDCSVTSYMGYGFTNEALEHINKLNNAVREMKGRFSLLWHNSSLESLAARSLYCEVVK</sequence>
<dbReference type="GO" id="GO:0005975">
    <property type="term" value="P:carbohydrate metabolic process"/>
    <property type="evidence" value="ECO:0007669"/>
    <property type="project" value="InterPro"/>
</dbReference>
<dbReference type="InterPro" id="IPR011330">
    <property type="entry name" value="Glyco_hydro/deAcase_b/a-brl"/>
</dbReference>
<dbReference type="OrthoDB" id="5573484at2"/>
<dbReference type="InterPro" id="IPR054297">
    <property type="entry name" value="DUF7033"/>
</dbReference>
<name>A0A239G9V8_9BURK</name>
<accession>A0A239G9V8</accession>
<feature type="domain" description="DUF7033" evidence="1">
    <location>
        <begin position="113"/>
        <end position="197"/>
    </location>
</feature>
<dbReference type="AlphaFoldDB" id="A0A239G9V8"/>
<keyword evidence="3" id="KW-1185">Reference proteome</keyword>
<evidence type="ECO:0000313" key="3">
    <source>
        <dbReference type="Proteomes" id="UP000198284"/>
    </source>
</evidence>
<proteinExistence type="predicted"/>
<dbReference type="RefSeq" id="WP_089399138.1">
    <property type="nucleotide sequence ID" value="NZ_FZOT01000004.1"/>
</dbReference>
<gene>
    <name evidence="2" type="ORF">SAMN06265795_104316</name>
</gene>
<dbReference type="Proteomes" id="UP000198284">
    <property type="component" value="Unassembled WGS sequence"/>
</dbReference>
<dbReference type="CDD" id="cd10931">
    <property type="entry name" value="CE4_u7"/>
    <property type="match status" value="1"/>
</dbReference>
<protein>
    <recommendedName>
        <fullName evidence="1">DUF7033 domain-containing protein</fullName>
    </recommendedName>
</protein>
<dbReference type="EMBL" id="FZOT01000004">
    <property type="protein sequence ID" value="SNS65881.1"/>
    <property type="molecule type" value="Genomic_DNA"/>
</dbReference>
<evidence type="ECO:0000259" key="1">
    <source>
        <dbReference type="Pfam" id="PF23019"/>
    </source>
</evidence>
<dbReference type="Pfam" id="PF23019">
    <property type="entry name" value="DUF7033"/>
    <property type="match status" value="1"/>
</dbReference>
<dbReference type="SUPFAM" id="SSF88713">
    <property type="entry name" value="Glycoside hydrolase/deacetylase"/>
    <property type="match status" value="1"/>
</dbReference>
<reference evidence="2 3" key="1">
    <citation type="submission" date="2017-06" db="EMBL/GenBank/DDBJ databases">
        <authorList>
            <person name="Kim H.J."/>
            <person name="Triplett B.A."/>
        </authorList>
    </citation>
    <scope>NUCLEOTIDE SEQUENCE [LARGE SCALE GENOMIC DNA]</scope>
    <source>
        <strain evidence="2 3">U15</strain>
    </source>
</reference>
<organism evidence="2 3">
    <name type="scientific">Noviherbaspirillum humi</name>
    <dbReference type="NCBI Taxonomy" id="1688639"/>
    <lineage>
        <taxon>Bacteria</taxon>
        <taxon>Pseudomonadati</taxon>
        <taxon>Pseudomonadota</taxon>
        <taxon>Betaproteobacteria</taxon>
        <taxon>Burkholderiales</taxon>
        <taxon>Oxalobacteraceae</taxon>
        <taxon>Noviherbaspirillum</taxon>
    </lineage>
</organism>